<dbReference type="HOGENOM" id="CLU_2375923_0_0_1"/>
<dbReference type="EMBL" id="BT069383">
    <property type="protein sequence ID" value="ACN36280.1"/>
    <property type="molecule type" value="mRNA"/>
</dbReference>
<accession>C0PM64</accession>
<name>C0PM64_MAIZE</name>
<organism evidence="1">
    <name type="scientific">Zea mays</name>
    <name type="common">Maize</name>
    <dbReference type="NCBI Taxonomy" id="4577"/>
    <lineage>
        <taxon>Eukaryota</taxon>
        <taxon>Viridiplantae</taxon>
        <taxon>Streptophyta</taxon>
        <taxon>Embryophyta</taxon>
        <taxon>Tracheophyta</taxon>
        <taxon>Spermatophyta</taxon>
        <taxon>Magnoliopsida</taxon>
        <taxon>Liliopsida</taxon>
        <taxon>Poales</taxon>
        <taxon>Poaceae</taxon>
        <taxon>PACMAD clade</taxon>
        <taxon>Panicoideae</taxon>
        <taxon>Andropogonodae</taxon>
        <taxon>Andropogoneae</taxon>
        <taxon>Tripsacinae</taxon>
        <taxon>Zea</taxon>
    </lineage>
</organism>
<protein>
    <submittedName>
        <fullName evidence="1">Uncharacterized protein</fullName>
    </submittedName>
</protein>
<sequence>MYHLHPTRELWDFFFKKRPKSVTVMERSTYCSSLLIVWYIFCKTTENCRRIMASLQSYSGVAIIIHLGSPCPATTFPYYPKNKQSFTENKEKPNN</sequence>
<reference evidence="1" key="2">
    <citation type="submission" date="2012-06" db="EMBL/GenBank/DDBJ databases">
        <authorList>
            <person name="Yu Y."/>
            <person name="Currie J."/>
            <person name="Lomeli R."/>
            <person name="Angelova A."/>
            <person name="Collura K."/>
            <person name="Wissotski M."/>
            <person name="Campos D."/>
            <person name="Kudrna D."/>
            <person name="Golser W."/>
            <person name="Ashely E."/>
            <person name="Descour A."/>
            <person name="Fernandes J."/>
            <person name="Soderlund C."/>
            <person name="Walbot V."/>
        </authorList>
    </citation>
    <scope>NUCLEOTIDE SEQUENCE</scope>
    <source>
        <strain evidence="1">B73</strain>
    </source>
</reference>
<reference evidence="1" key="1">
    <citation type="journal article" date="2009" name="PLoS Genet.">
        <title>Sequencing, mapping, and analysis of 27,455 maize full-length cDNAs.</title>
        <authorList>
            <person name="Soderlund C."/>
            <person name="Descour A."/>
            <person name="Kudrna D."/>
            <person name="Bomhoff M."/>
            <person name="Boyd L."/>
            <person name="Currie J."/>
            <person name="Angelova A."/>
            <person name="Collura K."/>
            <person name="Wissotski M."/>
            <person name="Ashley E."/>
            <person name="Morrow D."/>
            <person name="Fernandes J."/>
            <person name="Walbot V."/>
            <person name="Yu Y."/>
        </authorList>
    </citation>
    <scope>NUCLEOTIDE SEQUENCE</scope>
    <source>
        <strain evidence="1">B73</strain>
    </source>
</reference>
<evidence type="ECO:0000313" key="1">
    <source>
        <dbReference type="EMBL" id="ACN36280.1"/>
    </source>
</evidence>
<proteinExistence type="evidence at transcript level"/>
<dbReference type="AlphaFoldDB" id="C0PM64"/>